<dbReference type="PANTHER" id="PTHR16160:SF11">
    <property type="entry name" value="FERMITIN FAMILY HOMOLOG 2"/>
    <property type="match status" value="1"/>
</dbReference>
<evidence type="ECO:0000256" key="1">
    <source>
        <dbReference type="ARBA" id="ARBA00004282"/>
    </source>
</evidence>
<sequence length="641" mass="74057">MALDGIRMPDGCYADGTWELKMHVTDLHRDVSLRVTGEIHIGGVMLKLVEKLDVKKDWSDHALWWEKKKTWLLKTHWTLDKYGIQHKLLRLQLPNMKHMKVKVNFSDRVFKAVSDICKTFNIRHPEELSLLRKPRDPKKKKKKLEEAEEADLELEGPLLTPGSGEFMDNNSIRSIYSSPGLYSKTMTPTYDSRDGSPLSPTSAWFGDSPLSEGNPSILAVSQPISSPDILVKLYKPQSLLDKAKINQGWLDSSRSLMEQDVKENEVLLLRFKYHSFFDLNPKYDAIRVNQLYEQSKWAILLEEIECTEEEMMMFAALQGDITSIPELADYVKVFKPKKLTLKGYKQYWCTFKDITISCYKSKDEAHGTPAHQMNLRGCEVTPDVNISGQKFNIKLLIPVADGMNEIWLRCDMEKQYAHWMAACRLASKGKTMADSSYNLEVQNILSFLKMQHMNPDPQFIEPITTDINPECLVSPRYLKKYKNKQVSFPGYIRDLISARILEAHQNVAQMSLIEAKMRFIQAWQSLPEFGITHFLARFQGVKREELMGITYNRLIRMDASNGDAIKTWRFSNMKQWNVNWEIKMVTVEFADEPTLSFVCAEVDCKVVHEFIGGYIFLSTRAKDQNESLDEEMFYKLTSGWV</sequence>
<keyword evidence="5" id="KW-0965">Cell junction</keyword>
<evidence type="ECO:0000256" key="2">
    <source>
        <dbReference type="ARBA" id="ARBA00004316"/>
    </source>
</evidence>
<dbReference type="SMART" id="SM00295">
    <property type="entry name" value="B41"/>
    <property type="match status" value="1"/>
</dbReference>
<evidence type="ECO:0008006" key="12">
    <source>
        <dbReference type="Google" id="ProtNLM"/>
    </source>
</evidence>
<dbReference type="SUPFAM" id="SSF50729">
    <property type="entry name" value="PH domain-like"/>
    <property type="match status" value="2"/>
</dbReference>
<dbReference type="FunFam" id="3.10.20.90:FF:000035">
    <property type="entry name" value="Fermitin family homolog 2 (Drosophila)"/>
    <property type="match status" value="1"/>
</dbReference>
<evidence type="ECO:0000259" key="8">
    <source>
        <dbReference type="SMART" id="SM00233"/>
    </source>
</evidence>
<dbReference type="GO" id="GO:0005178">
    <property type="term" value="F:integrin binding"/>
    <property type="evidence" value="ECO:0007669"/>
    <property type="project" value="TreeGrafter"/>
</dbReference>
<dbReference type="InterPro" id="IPR019748">
    <property type="entry name" value="FERM_central"/>
</dbReference>
<comment type="similarity">
    <text evidence="3">Belongs to the kindlin family.</text>
</comment>
<reference evidence="10" key="2">
    <citation type="submission" date="2025-08" db="UniProtKB">
        <authorList>
            <consortium name="Ensembl"/>
        </authorList>
    </citation>
    <scope>IDENTIFICATION</scope>
</reference>
<dbReference type="Gene3D" id="2.30.29.30">
    <property type="entry name" value="Pleckstrin-homology domain (PH domain)/Phosphotyrosine-binding domain (PTB)"/>
    <property type="match status" value="2"/>
</dbReference>
<protein>
    <recommendedName>
        <fullName evidence="12">PH domain-containing protein</fullName>
    </recommendedName>
</protein>
<name>A0A8D3CEC0_SCOMX</name>
<dbReference type="InterPro" id="IPR037843">
    <property type="entry name" value="Kindlin/fermitin"/>
</dbReference>
<dbReference type="InterPro" id="IPR035963">
    <property type="entry name" value="FERM_2"/>
</dbReference>
<dbReference type="SUPFAM" id="SSF47031">
    <property type="entry name" value="Second domain of FERM"/>
    <property type="match status" value="1"/>
</dbReference>
<dbReference type="InterPro" id="IPR011993">
    <property type="entry name" value="PH-like_dom_sf"/>
</dbReference>
<dbReference type="AlphaFoldDB" id="A0A8D3CEC0"/>
<organism evidence="10 11">
    <name type="scientific">Scophthalmus maximus</name>
    <name type="common">Turbot</name>
    <name type="synonym">Psetta maxima</name>
    <dbReference type="NCBI Taxonomy" id="52904"/>
    <lineage>
        <taxon>Eukaryota</taxon>
        <taxon>Metazoa</taxon>
        <taxon>Chordata</taxon>
        <taxon>Craniata</taxon>
        <taxon>Vertebrata</taxon>
        <taxon>Euteleostomi</taxon>
        <taxon>Actinopterygii</taxon>
        <taxon>Neopterygii</taxon>
        <taxon>Teleostei</taxon>
        <taxon>Neoteleostei</taxon>
        <taxon>Acanthomorphata</taxon>
        <taxon>Carangaria</taxon>
        <taxon>Pleuronectiformes</taxon>
        <taxon>Pleuronectoidei</taxon>
        <taxon>Scophthalmidae</taxon>
        <taxon>Scophthalmus</taxon>
    </lineage>
</organism>
<accession>A0A8D3CEC0</accession>
<dbReference type="Pfam" id="PF00373">
    <property type="entry name" value="FERM_M"/>
    <property type="match status" value="2"/>
</dbReference>
<dbReference type="SMART" id="SM00233">
    <property type="entry name" value="PH"/>
    <property type="match status" value="1"/>
</dbReference>
<dbReference type="CDD" id="cd01237">
    <property type="entry name" value="PH_fermitin"/>
    <property type="match status" value="1"/>
</dbReference>
<proteinExistence type="inferred from homology"/>
<dbReference type="InterPro" id="IPR040790">
    <property type="entry name" value="Kindlin_2_N"/>
</dbReference>
<dbReference type="GO" id="GO:0005925">
    <property type="term" value="C:focal adhesion"/>
    <property type="evidence" value="ECO:0007669"/>
    <property type="project" value="TreeGrafter"/>
</dbReference>
<keyword evidence="6" id="KW-0966">Cell projection</keyword>
<dbReference type="GO" id="GO:0042995">
    <property type="term" value="C:cell projection"/>
    <property type="evidence" value="ECO:0007669"/>
    <property type="project" value="UniProtKB-SubCell"/>
</dbReference>
<keyword evidence="4" id="KW-0130">Cell adhesion</keyword>
<dbReference type="Ensembl" id="ENSSMAT00000045064.1">
    <property type="protein sequence ID" value="ENSSMAP00000045628.1"/>
    <property type="gene ID" value="ENSSMAG00000018604.2"/>
</dbReference>
<dbReference type="CDD" id="cd17184">
    <property type="entry name" value="FERM_F1_KIND2"/>
    <property type="match status" value="1"/>
</dbReference>
<evidence type="ECO:0000259" key="9">
    <source>
        <dbReference type="SMART" id="SM00295"/>
    </source>
</evidence>
<dbReference type="InterPro" id="IPR037837">
    <property type="entry name" value="PH_Kindlin/fermitin"/>
</dbReference>
<reference evidence="10" key="1">
    <citation type="submission" date="2023-05" db="EMBL/GenBank/DDBJ databases">
        <title>High-quality long-read genome of Scophthalmus maximus.</title>
        <authorList>
            <person name="Lien S."/>
            <person name="Martinez P."/>
        </authorList>
    </citation>
    <scope>NUCLEOTIDE SEQUENCE [LARGE SCALE GENOMIC DNA]</scope>
</reference>
<dbReference type="GeneTree" id="ENSGT00390000013444"/>
<evidence type="ECO:0000256" key="5">
    <source>
        <dbReference type="ARBA" id="ARBA00022949"/>
    </source>
</evidence>
<evidence type="ECO:0000256" key="3">
    <source>
        <dbReference type="ARBA" id="ARBA00008052"/>
    </source>
</evidence>
<dbReference type="Proteomes" id="UP000694558">
    <property type="component" value="Chromosome 17"/>
</dbReference>
<feature type="domain" description="PH" evidence="8">
    <location>
        <begin position="325"/>
        <end position="430"/>
    </location>
</feature>
<dbReference type="FunFam" id="2.30.29.30:FF:000037">
    <property type="entry name" value="Fermitin family homolog 2"/>
    <property type="match status" value="1"/>
</dbReference>
<feature type="domain" description="Band 4.1" evidence="9">
    <location>
        <begin position="83"/>
        <end position="534"/>
    </location>
</feature>
<dbReference type="GO" id="GO:0007160">
    <property type="term" value="P:cell-matrix adhesion"/>
    <property type="evidence" value="ECO:0007669"/>
    <property type="project" value="TreeGrafter"/>
</dbReference>
<dbReference type="CDD" id="cd17181">
    <property type="entry name" value="FERM_F0_KIND2"/>
    <property type="match status" value="1"/>
</dbReference>
<evidence type="ECO:0000256" key="4">
    <source>
        <dbReference type="ARBA" id="ARBA00022889"/>
    </source>
</evidence>
<evidence type="ECO:0000313" key="11">
    <source>
        <dbReference type="Proteomes" id="UP000694558"/>
    </source>
</evidence>
<dbReference type="Pfam" id="PF18124">
    <property type="entry name" value="Kindlin_2_N"/>
    <property type="match status" value="1"/>
</dbReference>
<dbReference type="InterPro" id="IPR019749">
    <property type="entry name" value="Band_41_domain"/>
</dbReference>
<dbReference type="GO" id="GO:0007229">
    <property type="term" value="P:integrin-mediated signaling pathway"/>
    <property type="evidence" value="ECO:0007669"/>
    <property type="project" value="InterPro"/>
</dbReference>
<feature type="region of interest" description="Disordered" evidence="7">
    <location>
        <begin position="131"/>
        <end position="152"/>
    </location>
</feature>
<evidence type="ECO:0000256" key="6">
    <source>
        <dbReference type="ARBA" id="ARBA00023273"/>
    </source>
</evidence>
<evidence type="ECO:0000313" key="10">
    <source>
        <dbReference type="Ensembl" id="ENSSMAP00000045628.1"/>
    </source>
</evidence>
<dbReference type="Gene3D" id="3.10.20.90">
    <property type="entry name" value="Phosphatidylinositol 3-kinase Catalytic Subunit, Chain A, domain 1"/>
    <property type="match status" value="1"/>
</dbReference>
<gene>
    <name evidence="10" type="primary">fermt2</name>
</gene>
<dbReference type="PANTHER" id="PTHR16160">
    <property type="entry name" value="FERMITIN 2-RELATED"/>
    <property type="match status" value="1"/>
</dbReference>
<evidence type="ECO:0000256" key="7">
    <source>
        <dbReference type="SAM" id="MobiDB-lite"/>
    </source>
</evidence>
<dbReference type="FunFam" id="2.30.29.30:FF:000057">
    <property type="entry name" value="Fermitin family homolog 2 (Drosophila)"/>
    <property type="match status" value="1"/>
</dbReference>
<comment type="subcellular location">
    <subcellularLocation>
        <location evidence="1">Cell junction</location>
    </subcellularLocation>
    <subcellularLocation>
        <location evidence="2">Cell projection</location>
    </subcellularLocation>
</comment>
<dbReference type="InterPro" id="IPR001849">
    <property type="entry name" value="PH_domain"/>
</dbReference>